<dbReference type="Pfam" id="PF00106">
    <property type="entry name" value="adh_short"/>
    <property type="match status" value="1"/>
</dbReference>
<dbReference type="PANTHER" id="PTHR42901">
    <property type="entry name" value="ALCOHOL DEHYDROGENASE"/>
    <property type="match status" value="1"/>
</dbReference>
<dbReference type="GO" id="GO:0016616">
    <property type="term" value="F:oxidoreductase activity, acting on the CH-OH group of donors, NAD or NADP as acceptor"/>
    <property type="evidence" value="ECO:0007669"/>
    <property type="project" value="UniProtKB-ARBA"/>
</dbReference>
<dbReference type="AlphaFoldDB" id="A0A1T4K0I1"/>
<proteinExistence type="inferred from homology"/>
<sequence length="257" mass="28386">MNRLSGKNVFITGATKGIGKSTAIKFAEMGANVILVGRTKSLLEELKKEIEDKYKVEAYILELDVTKGKDVEEKIDSLPKDIKNNIDILVNNAGLAIGLDKVYESSMEDYDRVIDTNIKGVLYITKKIVPLMVERNKGYVVNLGSIAGDMAYYGGAVYCATKAAVKMLTDTLRIELVDTNIRVTNIKPGLVETEFSKVRFKGDEERAKNTYKGIEALTPDDIAEVIVSTCNLPENVQLTEIALMPNHQADGRTVYRG</sequence>
<evidence type="ECO:0000256" key="2">
    <source>
        <dbReference type="ARBA" id="ARBA00023002"/>
    </source>
</evidence>
<dbReference type="Proteomes" id="UP000191153">
    <property type="component" value="Unassembled WGS sequence"/>
</dbReference>
<dbReference type="PRINTS" id="PR00080">
    <property type="entry name" value="SDRFAMILY"/>
</dbReference>
<dbReference type="InterPro" id="IPR036291">
    <property type="entry name" value="NAD(P)-bd_dom_sf"/>
</dbReference>
<dbReference type="STRING" id="180163.SAMN02745174_00230"/>
<evidence type="ECO:0000313" key="5">
    <source>
        <dbReference type="Proteomes" id="UP000191153"/>
    </source>
</evidence>
<dbReference type="InterPro" id="IPR002347">
    <property type="entry name" value="SDR_fam"/>
</dbReference>
<comment type="similarity">
    <text evidence="1 3">Belongs to the short-chain dehydrogenases/reductases (SDR) family.</text>
</comment>
<dbReference type="PRINTS" id="PR00081">
    <property type="entry name" value="GDHRDH"/>
</dbReference>
<protein>
    <recommendedName>
        <fullName evidence="6">NADP-dependent 3-hydroxy acid dehydrogenase YdfG</fullName>
    </recommendedName>
</protein>
<dbReference type="RefSeq" id="WP_078692777.1">
    <property type="nucleotide sequence ID" value="NZ_FUWX01000004.1"/>
</dbReference>
<dbReference type="PIRSF" id="PIRSF000126">
    <property type="entry name" value="11-beta-HSD1"/>
    <property type="match status" value="1"/>
</dbReference>
<gene>
    <name evidence="4" type="ORF">SAMN02745174_00230</name>
</gene>
<evidence type="ECO:0000256" key="3">
    <source>
        <dbReference type="RuleBase" id="RU000363"/>
    </source>
</evidence>
<organism evidence="4 5">
    <name type="scientific">Cetobacterium ceti</name>
    <dbReference type="NCBI Taxonomy" id="180163"/>
    <lineage>
        <taxon>Bacteria</taxon>
        <taxon>Fusobacteriati</taxon>
        <taxon>Fusobacteriota</taxon>
        <taxon>Fusobacteriia</taxon>
        <taxon>Fusobacteriales</taxon>
        <taxon>Fusobacteriaceae</taxon>
        <taxon>Cetobacterium</taxon>
    </lineage>
</organism>
<dbReference type="Gene3D" id="3.40.50.720">
    <property type="entry name" value="NAD(P)-binding Rossmann-like Domain"/>
    <property type="match status" value="1"/>
</dbReference>
<dbReference type="OrthoDB" id="9775296at2"/>
<keyword evidence="5" id="KW-1185">Reference proteome</keyword>
<accession>A0A1T4K0I1</accession>
<dbReference type="FunFam" id="3.40.50.720:FF:000047">
    <property type="entry name" value="NADP-dependent L-serine/L-allo-threonine dehydrogenase"/>
    <property type="match status" value="1"/>
</dbReference>
<name>A0A1T4K0I1_9FUSO</name>
<reference evidence="4 5" key="1">
    <citation type="submission" date="2017-02" db="EMBL/GenBank/DDBJ databases">
        <authorList>
            <person name="Peterson S.W."/>
        </authorList>
    </citation>
    <scope>NUCLEOTIDE SEQUENCE [LARGE SCALE GENOMIC DNA]</scope>
    <source>
        <strain evidence="4 5">ATCC 700028</strain>
    </source>
</reference>
<dbReference type="PROSITE" id="PS00061">
    <property type="entry name" value="ADH_SHORT"/>
    <property type="match status" value="1"/>
</dbReference>
<evidence type="ECO:0000313" key="4">
    <source>
        <dbReference type="EMBL" id="SJZ35986.1"/>
    </source>
</evidence>
<dbReference type="EMBL" id="FUWX01000004">
    <property type="protein sequence ID" value="SJZ35986.1"/>
    <property type="molecule type" value="Genomic_DNA"/>
</dbReference>
<dbReference type="SUPFAM" id="SSF51735">
    <property type="entry name" value="NAD(P)-binding Rossmann-fold domains"/>
    <property type="match status" value="1"/>
</dbReference>
<dbReference type="PANTHER" id="PTHR42901:SF1">
    <property type="entry name" value="ALCOHOL DEHYDROGENASE"/>
    <property type="match status" value="1"/>
</dbReference>
<dbReference type="InterPro" id="IPR020904">
    <property type="entry name" value="Sc_DH/Rdtase_CS"/>
</dbReference>
<evidence type="ECO:0008006" key="6">
    <source>
        <dbReference type="Google" id="ProtNLM"/>
    </source>
</evidence>
<evidence type="ECO:0000256" key="1">
    <source>
        <dbReference type="ARBA" id="ARBA00006484"/>
    </source>
</evidence>
<keyword evidence="2" id="KW-0560">Oxidoreductase</keyword>